<sequence length="196" mass="21252">MPSKRSRNARIVRPSSQGDTGLLGHVQPIESSEDLCLKKRAINGRPKPAPNPVAKKSNSRPLLKQKQVQPLKSVLTLGSPTICDDEGSKNKKPADEGFGDFLKACSLCKKKLLVEKDVYMYGYLNAFCSAECRDYRIALDGFEKQVSLESTKLIDDGTMGKTRSSGRGLSLKAKPNAAIVVNLPNIADRLGAHAAV</sequence>
<accession>A0A922K4S0</accession>
<evidence type="ECO:0000256" key="7">
    <source>
        <dbReference type="SAM" id="MobiDB-lite"/>
    </source>
</evidence>
<feature type="region of interest" description="Disordered" evidence="7">
    <location>
        <begin position="1"/>
        <end position="24"/>
    </location>
</feature>
<comment type="subcellular location">
    <subcellularLocation>
        <location evidence="1">Cytoplasm</location>
    </subcellularLocation>
</comment>
<evidence type="ECO:0000256" key="1">
    <source>
        <dbReference type="ARBA" id="ARBA00004496"/>
    </source>
</evidence>
<feature type="compositionally biased region" description="Basic residues" evidence="7">
    <location>
        <begin position="1"/>
        <end position="10"/>
    </location>
</feature>
<evidence type="ECO:0000256" key="6">
    <source>
        <dbReference type="PROSITE-ProRule" id="PRU01131"/>
    </source>
</evidence>
<reference evidence="9" key="1">
    <citation type="submission" date="2021-01" db="EMBL/GenBank/DDBJ databases">
        <authorList>
            <person name="Lovell J.T."/>
            <person name="Bentley N."/>
            <person name="Bhattarai G."/>
            <person name="Jenkins J.W."/>
            <person name="Sreedasyam A."/>
            <person name="Alarcon Y."/>
            <person name="Bock C."/>
            <person name="Boston L."/>
            <person name="Carlson J."/>
            <person name="Cervantes K."/>
            <person name="Clermont K."/>
            <person name="Krom N."/>
            <person name="Kubenka K."/>
            <person name="Mamidi S."/>
            <person name="Mattison C."/>
            <person name="Monteros M."/>
            <person name="Pisani C."/>
            <person name="Plott C."/>
            <person name="Rajasekar S."/>
            <person name="Rhein H.S."/>
            <person name="Rohla C."/>
            <person name="Song M."/>
            <person name="Hilaire R.S."/>
            <person name="Shu S."/>
            <person name="Wells L."/>
            <person name="Wang X."/>
            <person name="Webber J."/>
            <person name="Heerema R.J."/>
            <person name="Klein P."/>
            <person name="Conner P."/>
            <person name="Grauke L."/>
            <person name="Grimwood J."/>
            <person name="Schmutz J."/>
            <person name="Randall J.J."/>
        </authorList>
    </citation>
    <scope>NUCLEOTIDE SEQUENCE</scope>
    <source>
        <tissue evidence="9">Leaf</tissue>
    </source>
</reference>
<evidence type="ECO:0000256" key="2">
    <source>
        <dbReference type="ARBA" id="ARBA00009374"/>
    </source>
</evidence>
<evidence type="ECO:0000256" key="3">
    <source>
        <dbReference type="ARBA" id="ARBA00022490"/>
    </source>
</evidence>
<evidence type="ECO:0000256" key="5">
    <source>
        <dbReference type="ARBA" id="ARBA00022771"/>
    </source>
</evidence>
<dbReference type="Proteomes" id="UP000811246">
    <property type="component" value="Chromosome 1"/>
</dbReference>
<keyword evidence="4" id="KW-0479">Metal-binding</keyword>
<evidence type="ECO:0000313" key="10">
    <source>
        <dbReference type="Proteomes" id="UP000811246"/>
    </source>
</evidence>
<evidence type="ECO:0000256" key="4">
    <source>
        <dbReference type="ARBA" id="ARBA00022723"/>
    </source>
</evidence>
<dbReference type="InterPro" id="IPR007650">
    <property type="entry name" value="Zf-FLZ_dom"/>
</dbReference>
<dbReference type="GO" id="GO:0005737">
    <property type="term" value="C:cytoplasm"/>
    <property type="evidence" value="ECO:0007669"/>
    <property type="project" value="UniProtKB-SubCell"/>
</dbReference>
<dbReference type="PANTHER" id="PTHR33059:SF4">
    <property type="entry name" value="FCS-LIKE ZINC FINGER 5"/>
    <property type="match status" value="1"/>
</dbReference>
<dbReference type="EMBL" id="CM031825">
    <property type="protein sequence ID" value="KAG6732863.1"/>
    <property type="molecule type" value="Genomic_DNA"/>
</dbReference>
<dbReference type="AlphaFoldDB" id="A0A922K4S0"/>
<keyword evidence="3" id="KW-0963">Cytoplasm</keyword>
<dbReference type="OrthoDB" id="1864056at2759"/>
<dbReference type="PROSITE" id="PS51795">
    <property type="entry name" value="ZF_FLZ"/>
    <property type="match status" value="1"/>
</dbReference>
<dbReference type="PANTHER" id="PTHR33059">
    <property type="entry name" value="FCS-LIKE ZINC FINGER 5"/>
    <property type="match status" value="1"/>
</dbReference>
<keyword evidence="5" id="KW-0863">Zinc-finger</keyword>
<comment type="caution">
    <text evidence="9">The sequence shown here is derived from an EMBL/GenBank/DDBJ whole genome shotgun (WGS) entry which is preliminary data.</text>
</comment>
<evidence type="ECO:0000259" key="8">
    <source>
        <dbReference type="PROSITE" id="PS51795"/>
    </source>
</evidence>
<keyword evidence="5" id="KW-0862">Zinc</keyword>
<gene>
    <name evidence="9" type="ORF">I3842_01G198000</name>
</gene>
<protein>
    <recommendedName>
        <fullName evidence="8">FLZ-type domain-containing protein</fullName>
    </recommendedName>
</protein>
<feature type="domain" description="FLZ-type" evidence="8">
    <location>
        <begin position="100"/>
        <end position="144"/>
    </location>
</feature>
<dbReference type="GO" id="GO:0008270">
    <property type="term" value="F:zinc ion binding"/>
    <property type="evidence" value="ECO:0007669"/>
    <property type="project" value="UniProtKB-KW"/>
</dbReference>
<proteinExistence type="inferred from homology"/>
<feature type="region of interest" description="Disordered" evidence="7">
    <location>
        <begin position="40"/>
        <end position="65"/>
    </location>
</feature>
<name>A0A922K4S0_CARIL</name>
<dbReference type="Pfam" id="PF04570">
    <property type="entry name" value="zf-FLZ"/>
    <property type="match status" value="1"/>
</dbReference>
<evidence type="ECO:0000313" key="9">
    <source>
        <dbReference type="EMBL" id="KAG6732863.1"/>
    </source>
</evidence>
<comment type="similarity">
    <text evidence="2">Belongs to the FLZ family.</text>
</comment>
<feature type="zinc finger region" description="FLZ-type" evidence="6">
    <location>
        <begin position="100"/>
        <end position="144"/>
    </location>
</feature>
<organism evidence="9 10">
    <name type="scientific">Carya illinoinensis</name>
    <name type="common">Pecan</name>
    <dbReference type="NCBI Taxonomy" id="32201"/>
    <lineage>
        <taxon>Eukaryota</taxon>
        <taxon>Viridiplantae</taxon>
        <taxon>Streptophyta</taxon>
        <taxon>Embryophyta</taxon>
        <taxon>Tracheophyta</taxon>
        <taxon>Spermatophyta</taxon>
        <taxon>Magnoliopsida</taxon>
        <taxon>eudicotyledons</taxon>
        <taxon>Gunneridae</taxon>
        <taxon>Pentapetalae</taxon>
        <taxon>rosids</taxon>
        <taxon>fabids</taxon>
        <taxon>Fagales</taxon>
        <taxon>Juglandaceae</taxon>
        <taxon>Carya</taxon>
    </lineage>
</organism>